<gene>
    <name evidence="2" type="ORF">HCR76_08795</name>
</gene>
<keyword evidence="3" id="KW-1185">Reference proteome</keyword>
<dbReference type="CDD" id="cd03024">
    <property type="entry name" value="DsbA_FrnE"/>
    <property type="match status" value="1"/>
</dbReference>
<dbReference type="PANTHER" id="PTHR13887:SF41">
    <property type="entry name" value="THIOREDOXIN SUPERFAMILY PROTEIN"/>
    <property type="match status" value="1"/>
</dbReference>
<organism evidence="2 3">
    <name type="scientific">Paramicrobacterium chengjingii</name>
    <dbReference type="NCBI Taxonomy" id="2769067"/>
    <lineage>
        <taxon>Bacteria</taxon>
        <taxon>Bacillati</taxon>
        <taxon>Actinomycetota</taxon>
        <taxon>Actinomycetes</taxon>
        <taxon>Micrococcales</taxon>
        <taxon>Microbacteriaceae</taxon>
        <taxon>Paramicrobacterium</taxon>
    </lineage>
</organism>
<sequence>MDTPISVDIWSDIACPWCYIGKRRFERALEEFAADAANPPVTVRFHSFELAPDTPLDFDGSEIDFLTSYKGMPPEQVTQMLDHVTNLAQQVGLDYDFGSVKHTKTIKAHELVHFAHAHGKEAEMMERLMRAYFVEGRHVGRIDALVDLAEDVGLDRELALNALEQGTYSSDVSADKTQAAEYGINGVPFFVFDGAYGVSGAQEPETFSEVLREVVSRQGDNK</sequence>
<dbReference type="PANTHER" id="PTHR13887">
    <property type="entry name" value="GLUTATHIONE S-TRANSFERASE KAPPA"/>
    <property type="match status" value="1"/>
</dbReference>
<dbReference type="Proteomes" id="UP000662814">
    <property type="component" value="Chromosome"/>
</dbReference>
<evidence type="ECO:0000259" key="1">
    <source>
        <dbReference type="Pfam" id="PF01323"/>
    </source>
</evidence>
<dbReference type="InterPro" id="IPR036249">
    <property type="entry name" value="Thioredoxin-like_sf"/>
</dbReference>
<dbReference type="RefSeq" id="WP_166990079.1">
    <property type="nucleotide sequence ID" value="NZ_CP061169.1"/>
</dbReference>
<evidence type="ECO:0000313" key="2">
    <source>
        <dbReference type="EMBL" id="QPZ40084.1"/>
    </source>
</evidence>
<reference evidence="2 3" key="1">
    <citation type="submission" date="2020-12" db="EMBL/GenBank/DDBJ databases">
        <title>Microbacterium sp. HY060.</title>
        <authorList>
            <person name="Zhou J."/>
        </authorList>
    </citation>
    <scope>NUCLEOTIDE SEQUENCE [LARGE SCALE GENOMIC DNA]</scope>
    <source>
        <strain evidence="2 3">HY60</strain>
    </source>
</reference>
<dbReference type="Pfam" id="PF01323">
    <property type="entry name" value="DSBA"/>
    <property type="match status" value="1"/>
</dbReference>
<feature type="domain" description="DSBA-like thioredoxin" evidence="1">
    <location>
        <begin position="7"/>
        <end position="211"/>
    </location>
</feature>
<proteinExistence type="predicted"/>
<dbReference type="EMBL" id="CP061169">
    <property type="protein sequence ID" value="QPZ40084.1"/>
    <property type="molecule type" value="Genomic_DNA"/>
</dbReference>
<dbReference type="Gene3D" id="3.40.30.10">
    <property type="entry name" value="Glutaredoxin"/>
    <property type="match status" value="1"/>
</dbReference>
<dbReference type="InterPro" id="IPR001853">
    <property type="entry name" value="DSBA-like_thioredoxin_dom"/>
</dbReference>
<dbReference type="SUPFAM" id="SSF52833">
    <property type="entry name" value="Thioredoxin-like"/>
    <property type="match status" value="1"/>
</dbReference>
<evidence type="ECO:0000313" key="3">
    <source>
        <dbReference type="Proteomes" id="UP000662814"/>
    </source>
</evidence>
<accession>A0ABX6YNE9</accession>
<protein>
    <submittedName>
        <fullName evidence="2">DsbA family oxidoreductase</fullName>
    </submittedName>
</protein>
<name>A0ABX6YNE9_9MICO</name>